<protein>
    <submittedName>
        <fullName evidence="2">Uncharacterized protein</fullName>
    </submittedName>
</protein>
<dbReference type="OrthoDB" id="4729686at2"/>
<evidence type="ECO:0000313" key="3">
    <source>
        <dbReference type="Proteomes" id="UP000268285"/>
    </source>
</evidence>
<accession>A0A498QPK2</accession>
<reference evidence="2 3" key="1">
    <citation type="submission" date="2018-09" db="EMBL/GenBank/DDBJ databases">
        <authorList>
            <person name="Tagini F."/>
        </authorList>
    </citation>
    <scope>NUCLEOTIDE SEQUENCE [LARGE SCALE GENOMIC DNA]</scope>
    <source>
        <strain evidence="2 3">MK142</strain>
    </source>
</reference>
<evidence type="ECO:0000256" key="1">
    <source>
        <dbReference type="SAM" id="MobiDB-lite"/>
    </source>
</evidence>
<name>A0A498QPK2_9MYCO</name>
<keyword evidence="3" id="KW-1185">Reference proteome</keyword>
<feature type="region of interest" description="Disordered" evidence="1">
    <location>
        <begin position="1"/>
        <end position="20"/>
    </location>
</feature>
<sequence>MTEHHDDQPTPERRAQLGRDVNRDLATARRFIATMYARDHEGIAAITREIVTSGRGTNVLNAMAVQAIEFAAQLVPNEDQLQQELDRIAMEQLDAADAVDRFGCDDE</sequence>
<dbReference type="AlphaFoldDB" id="A0A498QPK2"/>
<evidence type="ECO:0000313" key="2">
    <source>
        <dbReference type="EMBL" id="VBA49765.1"/>
    </source>
</evidence>
<proteinExistence type="predicted"/>
<gene>
    <name evidence="2" type="ORF">LAUMK142_02173</name>
</gene>
<dbReference type="RefSeq" id="WP_063468380.1">
    <property type="nucleotide sequence ID" value="NZ_UPHN01000015.1"/>
</dbReference>
<dbReference type="Proteomes" id="UP000268285">
    <property type="component" value="Unassembled WGS sequence"/>
</dbReference>
<organism evidence="2 3">
    <name type="scientific">Mycobacterium pseudokansasii</name>
    <dbReference type="NCBI Taxonomy" id="2341080"/>
    <lineage>
        <taxon>Bacteria</taxon>
        <taxon>Bacillati</taxon>
        <taxon>Actinomycetota</taxon>
        <taxon>Actinomycetes</taxon>
        <taxon>Mycobacteriales</taxon>
        <taxon>Mycobacteriaceae</taxon>
        <taxon>Mycobacterium</taxon>
    </lineage>
</organism>
<dbReference type="EMBL" id="UPHU01000001">
    <property type="protein sequence ID" value="VBA49765.1"/>
    <property type="molecule type" value="Genomic_DNA"/>
</dbReference>